<dbReference type="Gene3D" id="1.50.10.100">
    <property type="entry name" value="Chondroitin AC/alginate lyase"/>
    <property type="match status" value="1"/>
</dbReference>
<dbReference type="PANTHER" id="PTHR38481">
    <property type="entry name" value="HYALURONATE LYASE"/>
    <property type="match status" value="1"/>
</dbReference>
<dbReference type="InterPro" id="IPR038970">
    <property type="entry name" value="Lyase_8"/>
</dbReference>
<evidence type="ECO:0008006" key="5">
    <source>
        <dbReference type="Google" id="ProtNLM"/>
    </source>
</evidence>
<feature type="domain" description="Polysaccharide lyase 8 N-terminal alpha-helical" evidence="1">
    <location>
        <begin position="123"/>
        <end position="299"/>
    </location>
</feature>
<reference evidence="3 4" key="1">
    <citation type="submission" date="2024-06" db="EMBL/GenBank/DDBJ databases">
        <title>Genomic Encyclopedia of Type Strains, Phase IV (KMG-IV): sequencing the most valuable type-strain genomes for metagenomic binning, comparative biology and taxonomic classification.</title>
        <authorList>
            <person name="Goeker M."/>
        </authorList>
    </citation>
    <scope>NUCLEOTIDE SEQUENCE [LARGE SCALE GENOMIC DNA]</scope>
    <source>
        <strain evidence="3 4">DSM 15349</strain>
    </source>
</reference>
<organism evidence="3 4">
    <name type="scientific">Streptococcus gallinaceus</name>
    <dbReference type="NCBI Taxonomy" id="165758"/>
    <lineage>
        <taxon>Bacteria</taxon>
        <taxon>Bacillati</taxon>
        <taxon>Bacillota</taxon>
        <taxon>Bacilli</taxon>
        <taxon>Lactobacillales</taxon>
        <taxon>Streptococcaceae</taxon>
        <taxon>Streptococcus</taxon>
    </lineage>
</organism>
<sequence length="340" mass="38273">MLLGLWSSQTVAFANENVTTKSATITTTSESTTQTSTVSEPSSQLEKNLTIPLDKKYLFPVEDYTYTISNPKIATISGRILIPNEKGTASITVKDATGRLIDRLSLTISDTSADTYTRLLSEWSDILTGNKAYDTTDSHMTELFKRLENKTKESLAKDQSGFLSDISHITKQSSNMTSVYQNVEDLAKQITNEKSAFYRDNRAIRRIKESLEWLYQNIYNPDKTIENGNWWDYEIGTPRALVNTLAMLQDYFSQKEINRYVTAVEKFGHNWKKTFDALGGNLVDMGRVKLIAGLLTRKSLQQLPPCHACSNSSQVAKDSTRMAPTLITQTLPTLVPMEMF</sequence>
<dbReference type="Pfam" id="PF08124">
    <property type="entry name" value="Lyase_8_N"/>
    <property type="match status" value="1"/>
</dbReference>
<comment type="caution">
    <text evidence="3">The sequence shown here is derived from an EMBL/GenBank/DDBJ whole genome shotgun (WGS) entry which is preliminary data.</text>
</comment>
<evidence type="ECO:0000313" key="3">
    <source>
        <dbReference type="EMBL" id="MET3643802.1"/>
    </source>
</evidence>
<protein>
    <recommendedName>
        <fullName evidence="5">Hyaluronate lyase</fullName>
    </recommendedName>
</protein>
<dbReference type="Pfam" id="PF21461">
    <property type="entry name" value="HL_N-beta"/>
    <property type="match status" value="1"/>
</dbReference>
<dbReference type="InterPro" id="IPR014756">
    <property type="entry name" value="Ig_E-set"/>
</dbReference>
<keyword evidence="4" id="KW-1185">Reference proteome</keyword>
<dbReference type="EMBL" id="JBEPMK010000001">
    <property type="protein sequence ID" value="MET3643802.1"/>
    <property type="molecule type" value="Genomic_DNA"/>
</dbReference>
<evidence type="ECO:0000259" key="1">
    <source>
        <dbReference type="Pfam" id="PF08124"/>
    </source>
</evidence>
<proteinExistence type="predicted"/>
<gene>
    <name evidence="3" type="ORF">ABID27_000419</name>
</gene>
<dbReference type="SUPFAM" id="SSF81296">
    <property type="entry name" value="E set domains"/>
    <property type="match status" value="1"/>
</dbReference>
<name>A0ABV2JIR7_9STRE</name>
<dbReference type="PANTHER" id="PTHR38481:SF1">
    <property type="entry name" value="HYALURONATE LYASE"/>
    <property type="match status" value="1"/>
</dbReference>
<dbReference type="InterPro" id="IPR048734">
    <property type="entry name" value="HL_N-beta"/>
</dbReference>
<dbReference type="Proteomes" id="UP001549055">
    <property type="component" value="Unassembled WGS sequence"/>
</dbReference>
<dbReference type="InterPro" id="IPR012970">
    <property type="entry name" value="Lyase_8_alpha_N"/>
</dbReference>
<dbReference type="Gene3D" id="2.60.40.1380">
    <property type="entry name" value="E set domains, domain 4"/>
    <property type="match status" value="1"/>
</dbReference>
<dbReference type="SUPFAM" id="SSF48230">
    <property type="entry name" value="Chondroitin AC/alginate lyase"/>
    <property type="match status" value="1"/>
</dbReference>
<evidence type="ECO:0000259" key="2">
    <source>
        <dbReference type="Pfam" id="PF21461"/>
    </source>
</evidence>
<dbReference type="InterPro" id="IPR023295">
    <property type="entry name" value="Hyaluronate_lyase_beta_dom_sf"/>
</dbReference>
<accession>A0ABV2JIR7</accession>
<feature type="domain" description="Hyaluronate lyase N-terminal beta-sheet" evidence="2">
    <location>
        <begin position="51"/>
        <end position="108"/>
    </location>
</feature>
<dbReference type="InterPro" id="IPR008929">
    <property type="entry name" value="Chondroitin_lyas"/>
</dbReference>
<evidence type="ECO:0000313" key="4">
    <source>
        <dbReference type="Proteomes" id="UP001549055"/>
    </source>
</evidence>